<evidence type="ECO:0000256" key="7">
    <source>
        <dbReference type="ARBA" id="ARBA00035898"/>
    </source>
</evidence>
<evidence type="ECO:0000259" key="13">
    <source>
        <dbReference type="Pfam" id="PF07005"/>
    </source>
</evidence>
<dbReference type="Proteomes" id="UP001595955">
    <property type="component" value="Unassembled WGS sequence"/>
</dbReference>
<dbReference type="InterPro" id="IPR050007">
    <property type="entry name" value="OtnK"/>
</dbReference>
<dbReference type="EMBL" id="JBHSGF010000001">
    <property type="protein sequence ID" value="MFC4553776.1"/>
    <property type="molecule type" value="Genomic_DNA"/>
</dbReference>
<evidence type="ECO:0000256" key="11">
    <source>
        <dbReference type="ARBA" id="ARBA00039461"/>
    </source>
</evidence>
<keyword evidence="3" id="KW-0547">Nucleotide-binding</keyword>
<dbReference type="InterPro" id="IPR031475">
    <property type="entry name" value="NBD_C"/>
</dbReference>
<evidence type="ECO:0000256" key="8">
    <source>
        <dbReference type="ARBA" id="ARBA00036346"/>
    </source>
</evidence>
<feature type="domain" description="Four-carbon acid sugar kinase nucleotide binding" evidence="14">
    <location>
        <begin position="260"/>
        <end position="417"/>
    </location>
</feature>
<accession>A0ABV9D5Q5</accession>
<evidence type="ECO:0000256" key="2">
    <source>
        <dbReference type="ARBA" id="ARBA00022679"/>
    </source>
</evidence>
<reference evidence="16" key="1">
    <citation type="journal article" date="2019" name="Int. J. Syst. Evol. Microbiol.">
        <title>The Global Catalogue of Microorganisms (GCM) 10K type strain sequencing project: providing services to taxonomists for standard genome sequencing and annotation.</title>
        <authorList>
            <consortium name="The Broad Institute Genomics Platform"/>
            <consortium name="The Broad Institute Genome Sequencing Center for Infectious Disease"/>
            <person name="Wu L."/>
            <person name="Ma J."/>
        </authorList>
    </citation>
    <scope>NUCLEOTIDE SEQUENCE [LARGE SCALE GENOMIC DNA]</scope>
    <source>
        <strain evidence="16">JCM 3369</strain>
    </source>
</reference>
<comment type="caution">
    <text evidence="15">The sequence shown here is derived from an EMBL/GenBank/DDBJ whole genome shotgun (WGS) entry which is preliminary data.</text>
</comment>
<comment type="catalytic activity">
    <reaction evidence="7">
        <text>3-dehydro-L-erythronate + ATP = 3-dehydro-4-O-phospho-L-erythronate + ADP + H(+)</text>
        <dbReference type="Rhea" id="RHEA:52552"/>
        <dbReference type="ChEBI" id="CHEBI:15378"/>
        <dbReference type="ChEBI" id="CHEBI:30616"/>
        <dbReference type="ChEBI" id="CHEBI:136592"/>
        <dbReference type="ChEBI" id="CHEBI:136670"/>
        <dbReference type="ChEBI" id="CHEBI:456216"/>
        <dbReference type="EC" id="2.7.1.217"/>
    </reaction>
</comment>
<evidence type="ECO:0000256" key="12">
    <source>
        <dbReference type="ARBA" id="ARBA00041377"/>
    </source>
</evidence>
<dbReference type="Pfam" id="PF17042">
    <property type="entry name" value="NBD_C"/>
    <property type="match status" value="1"/>
</dbReference>
<proteinExistence type="inferred from homology"/>
<evidence type="ECO:0000256" key="3">
    <source>
        <dbReference type="ARBA" id="ARBA00022741"/>
    </source>
</evidence>
<evidence type="ECO:0000313" key="15">
    <source>
        <dbReference type="EMBL" id="MFC4553776.1"/>
    </source>
</evidence>
<comment type="similarity">
    <text evidence="1">Belongs to the four-carbon acid sugar kinase family.</text>
</comment>
<evidence type="ECO:0000256" key="6">
    <source>
        <dbReference type="ARBA" id="ARBA00023277"/>
    </source>
</evidence>
<dbReference type="Gene3D" id="3.40.50.10840">
    <property type="entry name" value="Putative sugar-binding, N-terminal domain"/>
    <property type="match status" value="1"/>
</dbReference>
<dbReference type="Pfam" id="PF07005">
    <property type="entry name" value="SBD_N"/>
    <property type="match status" value="1"/>
</dbReference>
<comment type="catalytic activity">
    <reaction evidence="8">
        <text>3-dehydro-D-erythronate + ATP = 3-dehydro-4-O-phospho-D-erythronate + ADP + H(+)</text>
        <dbReference type="Rhea" id="RHEA:52556"/>
        <dbReference type="ChEBI" id="CHEBI:15378"/>
        <dbReference type="ChEBI" id="CHEBI:30616"/>
        <dbReference type="ChEBI" id="CHEBI:57958"/>
        <dbReference type="ChEBI" id="CHEBI:136593"/>
        <dbReference type="ChEBI" id="CHEBI:456216"/>
        <dbReference type="EC" id="2.7.1.217"/>
    </reaction>
</comment>
<dbReference type="GO" id="GO:0016301">
    <property type="term" value="F:kinase activity"/>
    <property type="evidence" value="ECO:0007669"/>
    <property type="project" value="UniProtKB-KW"/>
</dbReference>
<dbReference type="InterPro" id="IPR042213">
    <property type="entry name" value="NBD_C_sf"/>
</dbReference>
<evidence type="ECO:0000256" key="9">
    <source>
        <dbReference type="ARBA" id="ARBA00037335"/>
    </source>
</evidence>
<dbReference type="SUPFAM" id="SSF142764">
    <property type="entry name" value="YgbK-like"/>
    <property type="match status" value="1"/>
</dbReference>
<evidence type="ECO:0000256" key="4">
    <source>
        <dbReference type="ARBA" id="ARBA00022777"/>
    </source>
</evidence>
<evidence type="ECO:0000256" key="10">
    <source>
        <dbReference type="ARBA" id="ARBA00039095"/>
    </source>
</evidence>
<keyword evidence="6" id="KW-0119">Carbohydrate metabolism</keyword>
<dbReference type="InterPro" id="IPR010737">
    <property type="entry name" value="4-carb_acid_sugar_kinase_N"/>
</dbReference>
<organism evidence="15 16">
    <name type="scientific">Georgenia faecalis</name>
    <dbReference type="NCBI Taxonomy" id="2483799"/>
    <lineage>
        <taxon>Bacteria</taxon>
        <taxon>Bacillati</taxon>
        <taxon>Actinomycetota</taxon>
        <taxon>Actinomycetes</taxon>
        <taxon>Micrococcales</taxon>
        <taxon>Bogoriellaceae</taxon>
        <taxon>Georgenia</taxon>
    </lineage>
</organism>
<dbReference type="RefSeq" id="WP_122823021.1">
    <property type="nucleotide sequence ID" value="NZ_CP033325.1"/>
</dbReference>
<sequence>MSPWLGIIADDVTGACDVAAAVRAAGHATVLKLGVPELFEPLPECDVVVIGLPIRNAAPDDARGQARAGAMWLRDRGVGTYYQKYCSTFDSSPHGNIGPVADALAELVAGWGANAPPIRSVGTPATPTAGRTQYEGHLFVHGRLLSESSLRDHPLTPMRDPDLVRVLTPQTRTPVRLVRWGTVQQGARAVQDAALAGDAHVLVDALTDADLDVLAQALLSARTPPLVGGGAGLAGALARARPPVRAAACEAPPVEPGERLIVSGSLSEATHAQLAAFTGVRLVVDPLDGGRARCVQTVTGQLRAAYRERPGTPVLVCAPSDPERVRSYQDRLGPDDAGRLVSGALAEVAARAVRDLGVRRLVVAGGETSGAVTRALGVRSLHVGESVSPGVPWTVATGTPHVALLLKPENFGPTDLFEQAWAAEP</sequence>
<dbReference type="InterPro" id="IPR037051">
    <property type="entry name" value="4-carb_acid_sugar_kinase_N_sf"/>
</dbReference>
<gene>
    <name evidence="15" type="primary">otnK</name>
    <name evidence="15" type="ORF">ACFO3F_00820</name>
</gene>
<keyword evidence="2 15" id="KW-0808">Transferase</keyword>
<feature type="domain" description="Four-carbon acid sugar kinase N-terminal" evidence="13">
    <location>
        <begin position="5"/>
        <end position="237"/>
    </location>
</feature>
<keyword evidence="16" id="KW-1185">Reference proteome</keyword>
<protein>
    <recommendedName>
        <fullName evidence="11">3-oxo-tetronate kinase</fullName>
        <ecNumber evidence="10">2.7.1.217</ecNumber>
    </recommendedName>
    <alternativeName>
        <fullName evidence="12">3-dehydrotetronate 4-kinase</fullName>
    </alternativeName>
</protein>
<evidence type="ECO:0000256" key="1">
    <source>
        <dbReference type="ARBA" id="ARBA00005715"/>
    </source>
</evidence>
<dbReference type="EC" id="2.7.1.217" evidence="10"/>
<comment type="function">
    <text evidence="9">Catalyzes the ATP-dependent phosphorylation of 3-oxo-tetronate to 3-oxo-tetronate 4-phosphate.</text>
</comment>
<evidence type="ECO:0000256" key="5">
    <source>
        <dbReference type="ARBA" id="ARBA00022840"/>
    </source>
</evidence>
<evidence type="ECO:0000313" key="16">
    <source>
        <dbReference type="Proteomes" id="UP001595955"/>
    </source>
</evidence>
<dbReference type="NCBIfam" id="NF043035">
    <property type="entry name" value="OxoTetrKin"/>
    <property type="match status" value="1"/>
</dbReference>
<keyword evidence="4 15" id="KW-0418">Kinase</keyword>
<keyword evidence="5" id="KW-0067">ATP-binding</keyword>
<dbReference type="Gene3D" id="3.40.980.20">
    <property type="entry name" value="Four-carbon acid sugar kinase, nucleotide binding domain"/>
    <property type="match status" value="1"/>
</dbReference>
<name>A0ABV9D5Q5_9MICO</name>
<evidence type="ECO:0000259" key="14">
    <source>
        <dbReference type="Pfam" id="PF17042"/>
    </source>
</evidence>